<dbReference type="InParanoid" id="D8TAY7"/>
<name>D8TAY7_SELML</name>
<dbReference type="EMBL" id="GL377706">
    <property type="protein sequence ID" value="EFJ06173.1"/>
    <property type="molecule type" value="Genomic_DNA"/>
</dbReference>
<evidence type="ECO:0000256" key="1">
    <source>
        <dbReference type="SAM" id="Phobius"/>
    </source>
</evidence>
<keyword evidence="1" id="KW-1133">Transmembrane helix</keyword>
<organism evidence="3">
    <name type="scientific">Selaginella moellendorffii</name>
    <name type="common">Spikemoss</name>
    <dbReference type="NCBI Taxonomy" id="88036"/>
    <lineage>
        <taxon>Eukaryota</taxon>
        <taxon>Viridiplantae</taxon>
        <taxon>Streptophyta</taxon>
        <taxon>Embryophyta</taxon>
        <taxon>Tracheophyta</taxon>
        <taxon>Lycopodiopsida</taxon>
        <taxon>Selaginellales</taxon>
        <taxon>Selaginellaceae</taxon>
        <taxon>Selaginella</taxon>
    </lineage>
</organism>
<dbReference type="Proteomes" id="UP000001514">
    <property type="component" value="Unassembled WGS sequence"/>
</dbReference>
<keyword evidence="3" id="KW-1185">Reference proteome</keyword>
<evidence type="ECO:0000313" key="3">
    <source>
        <dbReference type="Proteomes" id="UP000001514"/>
    </source>
</evidence>
<dbReference type="HOGENOM" id="CLU_774770_0_0_1"/>
<dbReference type="AlphaFoldDB" id="D8TAY7"/>
<protein>
    <submittedName>
        <fullName evidence="2">Uncharacterized protein</fullName>
    </submittedName>
</protein>
<proteinExistence type="predicted"/>
<reference evidence="2 3" key="1">
    <citation type="journal article" date="2011" name="Science">
        <title>The Selaginella genome identifies genetic changes associated with the evolution of vascular plants.</title>
        <authorList>
            <person name="Banks J.A."/>
            <person name="Nishiyama T."/>
            <person name="Hasebe M."/>
            <person name="Bowman J.L."/>
            <person name="Gribskov M."/>
            <person name="dePamphilis C."/>
            <person name="Albert V.A."/>
            <person name="Aono N."/>
            <person name="Aoyama T."/>
            <person name="Ambrose B.A."/>
            <person name="Ashton N.W."/>
            <person name="Axtell M.J."/>
            <person name="Barker E."/>
            <person name="Barker M.S."/>
            <person name="Bennetzen J.L."/>
            <person name="Bonawitz N.D."/>
            <person name="Chapple C."/>
            <person name="Cheng C."/>
            <person name="Correa L.G."/>
            <person name="Dacre M."/>
            <person name="DeBarry J."/>
            <person name="Dreyer I."/>
            <person name="Elias M."/>
            <person name="Engstrom E.M."/>
            <person name="Estelle M."/>
            <person name="Feng L."/>
            <person name="Finet C."/>
            <person name="Floyd S.K."/>
            <person name="Frommer W.B."/>
            <person name="Fujita T."/>
            <person name="Gramzow L."/>
            <person name="Gutensohn M."/>
            <person name="Harholt J."/>
            <person name="Hattori M."/>
            <person name="Heyl A."/>
            <person name="Hirai T."/>
            <person name="Hiwatashi Y."/>
            <person name="Ishikawa M."/>
            <person name="Iwata M."/>
            <person name="Karol K.G."/>
            <person name="Koehler B."/>
            <person name="Kolukisaoglu U."/>
            <person name="Kubo M."/>
            <person name="Kurata T."/>
            <person name="Lalonde S."/>
            <person name="Li K."/>
            <person name="Li Y."/>
            <person name="Litt A."/>
            <person name="Lyons E."/>
            <person name="Manning G."/>
            <person name="Maruyama T."/>
            <person name="Michael T.P."/>
            <person name="Mikami K."/>
            <person name="Miyazaki S."/>
            <person name="Morinaga S."/>
            <person name="Murata T."/>
            <person name="Mueller-Roeber B."/>
            <person name="Nelson D.R."/>
            <person name="Obara M."/>
            <person name="Oguri Y."/>
            <person name="Olmstead R.G."/>
            <person name="Onodera N."/>
            <person name="Petersen B.L."/>
            <person name="Pils B."/>
            <person name="Prigge M."/>
            <person name="Rensing S.A."/>
            <person name="Riano-Pachon D.M."/>
            <person name="Roberts A.W."/>
            <person name="Sato Y."/>
            <person name="Scheller H.V."/>
            <person name="Schulz B."/>
            <person name="Schulz C."/>
            <person name="Shakirov E.V."/>
            <person name="Shibagaki N."/>
            <person name="Shinohara N."/>
            <person name="Shippen D.E."/>
            <person name="Soerensen I."/>
            <person name="Sotooka R."/>
            <person name="Sugimoto N."/>
            <person name="Sugita M."/>
            <person name="Sumikawa N."/>
            <person name="Tanurdzic M."/>
            <person name="Theissen G."/>
            <person name="Ulvskov P."/>
            <person name="Wakazuki S."/>
            <person name="Weng J.K."/>
            <person name="Willats W.W."/>
            <person name="Wipf D."/>
            <person name="Wolf P.G."/>
            <person name="Yang L."/>
            <person name="Zimmer A.D."/>
            <person name="Zhu Q."/>
            <person name="Mitros T."/>
            <person name="Hellsten U."/>
            <person name="Loque D."/>
            <person name="Otillar R."/>
            <person name="Salamov A."/>
            <person name="Schmutz J."/>
            <person name="Shapiro H."/>
            <person name="Lindquist E."/>
            <person name="Lucas S."/>
            <person name="Rokhsar D."/>
            <person name="Grigoriev I.V."/>
        </authorList>
    </citation>
    <scope>NUCLEOTIDE SEQUENCE [LARGE SCALE GENOMIC DNA]</scope>
</reference>
<accession>D8TAY7</accession>
<dbReference type="Gramene" id="EFJ06173">
    <property type="protein sequence ID" value="EFJ06173"/>
    <property type="gene ID" value="SELMODRAFT_430919"/>
</dbReference>
<sequence>MAIFFELCKMAMTAVKVCYNLVPLLFAALAPSTRASIQALAMAFVSKIVSLGAMAATACHNLVPFLCGLAASFTNISALAPSTSIAMASIQAVAMACVSKILSLAAIAATACHNLVPFLYDSAASSTKISAWAPTIAMAATSIQALAMACFSPIACYARTTSGIFAFTRSVSVWPLILIIVFYVAFEIVSAVEWIFGPVFQLIQYVLIKIGLPCPLIITGKRILVFPCDDHPHSLVGIMGEQRPAIILQMAANYVLTNYSWPWKIWRVDLFVYVSSDELLRDHDKLMQEARHAYREAVRQIGPVEAFVIAGKKSQVTRSRGIGPAFFLMTRRLKNELAALGSTSSSNRSLPGSAPASP</sequence>
<gene>
    <name evidence="2" type="ORF">SELMODRAFT_430919</name>
</gene>
<evidence type="ECO:0000313" key="2">
    <source>
        <dbReference type="EMBL" id="EFJ06173.1"/>
    </source>
</evidence>
<dbReference type="KEGG" id="smo:SELMODRAFT_430919"/>
<keyword evidence="1" id="KW-0812">Transmembrane</keyword>
<feature type="transmembrane region" description="Helical" evidence="1">
    <location>
        <begin position="163"/>
        <end position="186"/>
    </location>
</feature>
<feature type="transmembrane region" description="Helical" evidence="1">
    <location>
        <begin position="51"/>
        <end position="73"/>
    </location>
</feature>
<keyword evidence="1" id="KW-0472">Membrane</keyword>
<feature type="transmembrane region" description="Helical" evidence="1">
    <location>
        <begin position="129"/>
        <end position="151"/>
    </location>
</feature>